<dbReference type="InterPro" id="IPR050274">
    <property type="entry name" value="Nuclear_hormone_rcpt_NR2"/>
</dbReference>
<dbReference type="SUPFAM" id="SSF48508">
    <property type="entry name" value="Nuclear receptor ligand-binding domain"/>
    <property type="match status" value="1"/>
</dbReference>
<evidence type="ECO:0000259" key="13">
    <source>
        <dbReference type="PROSITE" id="PS51843"/>
    </source>
</evidence>
<dbReference type="InterPro" id="IPR035500">
    <property type="entry name" value="NHR-like_dom_sf"/>
</dbReference>
<evidence type="ECO:0000256" key="2">
    <source>
        <dbReference type="ARBA" id="ARBA00005993"/>
    </source>
</evidence>
<evidence type="ECO:0000256" key="3">
    <source>
        <dbReference type="ARBA" id="ARBA00022723"/>
    </source>
</evidence>
<gene>
    <name evidence="14" type="ORF">PMAYCL1PPCAC_03208</name>
</gene>
<dbReference type="Gene3D" id="3.30.50.10">
    <property type="entry name" value="Erythroid Transcription Factor GATA-1, subunit A"/>
    <property type="match status" value="1"/>
</dbReference>
<sequence>VKFRMFPSDNYENMLSTPTYDNFTSFDSQSSLWNTPGDVVHSVGDSWQGLSPVELIPNDPCDNQCVATSVSESSATEFTTESDSRKRGRRRKDQRKHVSQCTDRCRICGDESTGHHYDIPSCNGCKSFFRRTLLDQRRFVCEREGKCPVLPKTRKEQKRRHCRACRFRRCVEVGMNPMGIVVEEEEDREALQLALKRPALLLNDVSIIIEFEFPPLLKAISQRLVSIDEHMNHIVDNLMFLEFKHQLLRRSDLNPNPSDRQSILDILRRHTAMGQPQKEMAGWPLTQGATRAVMSLEEHAQLRIPLPRLCANGLPPSFKFWFYVDLVYAIEWAKTLDFFRVLDPADQQELICFSAWQILNITHSYFSYSRGSDKAVFPDGKFSVWTPREADRDVINPFFRLKIDKTEYILLKALILCNPSCETISDRTRSILQKKREKLSKVLLNHCLRTGGRVSGAARFGEIISLEGVMLNQALKTKNLQSLLSVLNLRPMRINIMDEICGIHYDS</sequence>
<evidence type="ECO:0000256" key="4">
    <source>
        <dbReference type="ARBA" id="ARBA00022771"/>
    </source>
</evidence>
<evidence type="ECO:0000256" key="6">
    <source>
        <dbReference type="ARBA" id="ARBA00023015"/>
    </source>
</evidence>
<dbReference type="AlphaFoldDB" id="A0AAN4Z6U0"/>
<dbReference type="GO" id="GO:0005634">
    <property type="term" value="C:nucleus"/>
    <property type="evidence" value="ECO:0007669"/>
    <property type="project" value="UniProtKB-SubCell"/>
</dbReference>
<keyword evidence="15" id="KW-1185">Reference proteome</keyword>
<dbReference type="PRINTS" id="PR00398">
    <property type="entry name" value="STRDHORMONER"/>
</dbReference>
<organism evidence="14 15">
    <name type="scientific">Pristionchus mayeri</name>
    <dbReference type="NCBI Taxonomy" id="1317129"/>
    <lineage>
        <taxon>Eukaryota</taxon>
        <taxon>Metazoa</taxon>
        <taxon>Ecdysozoa</taxon>
        <taxon>Nematoda</taxon>
        <taxon>Chromadorea</taxon>
        <taxon>Rhabditida</taxon>
        <taxon>Rhabditina</taxon>
        <taxon>Diplogasteromorpha</taxon>
        <taxon>Diplogasteroidea</taxon>
        <taxon>Neodiplogasteridae</taxon>
        <taxon>Pristionchus</taxon>
    </lineage>
</organism>
<evidence type="ECO:0000256" key="11">
    <source>
        <dbReference type="RuleBase" id="RU004334"/>
    </source>
</evidence>
<comment type="caution">
    <text evidence="14">The sequence shown here is derived from an EMBL/GenBank/DDBJ whole genome shotgun (WGS) entry which is preliminary data.</text>
</comment>
<feature type="domain" description="Nuclear receptor" evidence="12">
    <location>
        <begin position="102"/>
        <end position="182"/>
    </location>
</feature>
<dbReference type="CDD" id="cd06157">
    <property type="entry name" value="NR_LBD"/>
    <property type="match status" value="1"/>
</dbReference>
<dbReference type="FunFam" id="3.30.50.10:FF:000030">
    <property type="entry name" value="Nuclear Hormone Receptor family"/>
    <property type="match status" value="1"/>
</dbReference>
<feature type="non-terminal residue" evidence="14">
    <location>
        <position position="1"/>
    </location>
</feature>
<evidence type="ECO:0008006" key="16">
    <source>
        <dbReference type="Google" id="ProtNLM"/>
    </source>
</evidence>
<dbReference type="PANTHER" id="PTHR24083">
    <property type="entry name" value="NUCLEAR HORMONE RECEPTOR"/>
    <property type="match status" value="1"/>
</dbReference>
<keyword evidence="6 11" id="KW-0805">Transcription regulation</keyword>
<protein>
    <recommendedName>
        <fullName evidence="16">Nuclear receptor</fullName>
    </recommendedName>
</protein>
<dbReference type="Gene3D" id="1.10.565.10">
    <property type="entry name" value="Retinoid X Receptor"/>
    <property type="match status" value="1"/>
</dbReference>
<dbReference type="InterPro" id="IPR049636">
    <property type="entry name" value="HNF4-like_DBD"/>
</dbReference>
<evidence type="ECO:0000313" key="15">
    <source>
        <dbReference type="Proteomes" id="UP001328107"/>
    </source>
</evidence>
<dbReference type="GO" id="GO:0008270">
    <property type="term" value="F:zinc ion binding"/>
    <property type="evidence" value="ECO:0007669"/>
    <property type="project" value="UniProtKB-KW"/>
</dbReference>
<keyword evidence="8 11" id="KW-0804">Transcription</keyword>
<evidence type="ECO:0000256" key="5">
    <source>
        <dbReference type="ARBA" id="ARBA00022833"/>
    </source>
</evidence>
<comment type="subcellular location">
    <subcellularLocation>
        <location evidence="1 11">Nucleus</location>
    </subcellularLocation>
</comment>
<evidence type="ECO:0000256" key="8">
    <source>
        <dbReference type="ARBA" id="ARBA00023163"/>
    </source>
</evidence>
<dbReference type="Proteomes" id="UP001328107">
    <property type="component" value="Unassembled WGS sequence"/>
</dbReference>
<dbReference type="GO" id="GO:0003700">
    <property type="term" value="F:DNA-binding transcription factor activity"/>
    <property type="evidence" value="ECO:0007669"/>
    <property type="project" value="InterPro"/>
</dbReference>
<dbReference type="EMBL" id="BTRK01000001">
    <property type="protein sequence ID" value="GMR33013.1"/>
    <property type="molecule type" value="Genomic_DNA"/>
</dbReference>
<dbReference type="InterPro" id="IPR001723">
    <property type="entry name" value="Nuclear_hrmn_rcpt"/>
</dbReference>
<proteinExistence type="inferred from homology"/>
<evidence type="ECO:0000256" key="10">
    <source>
        <dbReference type="ARBA" id="ARBA00023242"/>
    </source>
</evidence>
<keyword evidence="9 11" id="KW-0675">Receptor</keyword>
<dbReference type="PRINTS" id="PR00047">
    <property type="entry name" value="STROIDFINGER"/>
</dbReference>
<dbReference type="SMART" id="SM00430">
    <property type="entry name" value="HOLI"/>
    <property type="match status" value="1"/>
</dbReference>
<evidence type="ECO:0000256" key="1">
    <source>
        <dbReference type="ARBA" id="ARBA00004123"/>
    </source>
</evidence>
<dbReference type="GO" id="GO:0000978">
    <property type="term" value="F:RNA polymerase II cis-regulatory region sequence-specific DNA binding"/>
    <property type="evidence" value="ECO:0007669"/>
    <property type="project" value="InterPro"/>
</dbReference>
<keyword evidence="10 11" id="KW-0539">Nucleus</keyword>
<comment type="similarity">
    <text evidence="2 11">Belongs to the nuclear hormone receptor family.</text>
</comment>
<dbReference type="SMART" id="SM00399">
    <property type="entry name" value="ZnF_C4"/>
    <property type="match status" value="1"/>
</dbReference>
<name>A0AAN4Z6U0_9BILA</name>
<dbReference type="SUPFAM" id="SSF57716">
    <property type="entry name" value="Glucocorticoid receptor-like (DNA-binding domain)"/>
    <property type="match status" value="1"/>
</dbReference>
<dbReference type="Pfam" id="PF00104">
    <property type="entry name" value="Hormone_recep"/>
    <property type="match status" value="1"/>
</dbReference>
<dbReference type="Pfam" id="PF00105">
    <property type="entry name" value="zf-C4"/>
    <property type="match status" value="1"/>
</dbReference>
<keyword evidence="5 11" id="KW-0862">Zinc</keyword>
<keyword evidence="7 11" id="KW-0238">DNA-binding</keyword>
<dbReference type="PROSITE" id="PS00031">
    <property type="entry name" value="NUCLEAR_REC_DBD_1"/>
    <property type="match status" value="1"/>
</dbReference>
<keyword evidence="4 11" id="KW-0863">Zinc-finger</keyword>
<dbReference type="InterPro" id="IPR001628">
    <property type="entry name" value="Znf_hrmn_rcpt"/>
</dbReference>
<accession>A0AAN4Z6U0</accession>
<evidence type="ECO:0000256" key="9">
    <source>
        <dbReference type="ARBA" id="ARBA00023170"/>
    </source>
</evidence>
<dbReference type="PROSITE" id="PS51030">
    <property type="entry name" value="NUCLEAR_REC_DBD_2"/>
    <property type="match status" value="1"/>
</dbReference>
<keyword evidence="3 11" id="KW-0479">Metal-binding</keyword>
<dbReference type="PROSITE" id="PS51843">
    <property type="entry name" value="NR_LBD"/>
    <property type="match status" value="1"/>
</dbReference>
<dbReference type="CDD" id="cd06960">
    <property type="entry name" value="NR_DBD_HNF4A"/>
    <property type="match status" value="1"/>
</dbReference>
<reference evidence="15" key="1">
    <citation type="submission" date="2022-10" db="EMBL/GenBank/DDBJ databases">
        <title>Genome assembly of Pristionchus species.</title>
        <authorList>
            <person name="Yoshida K."/>
            <person name="Sommer R.J."/>
        </authorList>
    </citation>
    <scope>NUCLEOTIDE SEQUENCE [LARGE SCALE GENOMIC DNA]</scope>
    <source>
        <strain evidence="15">RS5460</strain>
    </source>
</reference>
<feature type="domain" description="NR LBD" evidence="13">
    <location>
        <begin position="284"/>
        <end position="503"/>
    </location>
</feature>
<evidence type="ECO:0000313" key="14">
    <source>
        <dbReference type="EMBL" id="GMR33013.1"/>
    </source>
</evidence>
<dbReference type="InterPro" id="IPR013088">
    <property type="entry name" value="Znf_NHR/GATA"/>
</dbReference>
<dbReference type="InterPro" id="IPR000536">
    <property type="entry name" value="Nucl_hrmn_rcpt_lig-bd"/>
</dbReference>
<evidence type="ECO:0000259" key="12">
    <source>
        <dbReference type="PROSITE" id="PS51030"/>
    </source>
</evidence>
<evidence type="ECO:0000256" key="7">
    <source>
        <dbReference type="ARBA" id="ARBA00023125"/>
    </source>
</evidence>